<evidence type="ECO:0000256" key="6">
    <source>
        <dbReference type="ARBA" id="ARBA00022576"/>
    </source>
</evidence>
<dbReference type="InterPro" id="IPR015422">
    <property type="entry name" value="PyrdxlP-dep_Trfase_small"/>
</dbReference>
<keyword evidence="9" id="KW-0809">Transit peptide</keyword>
<dbReference type="GO" id="GO:0030170">
    <property type="term" value="F:pyridoxal phosphate binding"/>
    <property type="evidence" value="ECO:0007669"/>
    <property type="project" value="InterPro"/>
</dbReference>
<protein>
    <recommendedName>
        <fullName evidence="5">alanine--glyoxylate transaminase</fullName>
        <ecNumber evidence="5">2.6.1.44</ecNumber>
    </recommendedName>
</protein>
<evidence type="ECO:0000256" key="9">
    <source>
        <dbReference type="ARBA" id="ARBA00022946"/>
    </source>
</evidence>
<dbReference type="FunFam" id="3.40.640.10:FF:000004">
    <property type="entry name" value="Acetylornithine aminotransferase"/>
    <property type="match status" value="1"/>
</dbReference>
<evidence type="ECO:0000256" key="3">
    <source>
        <dbReference type="ARBA" id="ARBA00008954"/>
    </source>
</evidence>
<reference evidence="11" key="1">
    <citation type="submission" date="2018-05" db="EMBL/GenBank/DDBJ databases">
        <authorList>
            <person name="Lanie J.A."/>
            <person name="Ng W.-L."/>
            <person name="Kazmierczak K.M."/>
            <person name="Andrzejewski T.M."/>
            <person name="Davidsen T.M."/>
            <person name="Wayne K.J."/>
            <person name="Tettelin H."/>
            <person name="Glass J.I."/>
            <person name="Rusch D."/>
            <person name="Podicherti R."/>
            <person name="Tsui H.-C.T."/>
            <person name="Winkler M.E."/>
        </authorList>
    </citation>
    <scope>NUCLEOTIDE SEQUENCE</scope>
</reference>
<dbReference type="GO" id="GO:0005739">
    <property type="term" value="C:mitochondrion"/>
    <property type="evidence" value="ECO:0007669"/>
    <property type="project" value="UniProtKB-SubCell"/>
</dbReference>
<dbReference type="InterPro" id="IPR015424">
    <property type="entry name" value="PyrdxlP-dep_Trfase"/>
</dbReference>
<dbReference type="Pfam" id="PF00202">
    <property type="entry name" value="Aminotran_3"/>
    <property type="match status" value="1"/>
</dbReference>
<evidence type="ECO:0000313" key="11">
    <source>
        <dbReference type="EMBL" id="SVB59892.1"/>
    </source>
</evidence>
<sequence length="430" mass="46601">MNSEDVRKKHQDYLFPAVKNFYNEPIAVSKAKGARVKDMEGNSYLDFFGGILTVSVGHANEDVNREVIAQINNLTHVSSLYPTLPVVEFAEKLVNLAPGKLDKCFFTASGTEADETAVMMAQLYTENNELIALRHGYSGRSLLAQALTAHASWRALPTQVSAIKHALSPYCYRCPLKLTYPECGVACAEDVEELIQTTTTGQIAGILVEPIQGVGGFITPPPEYFKIVAEIIRKYGGVFISDEVQTGFGRTGKMWGIEQYDVEPDMITVAKGIANGLPLAAVVTTSDIANALTKNTISTFGGNPVSCAAAKATINVIQRDKLDKNATEMGNILRNGLEQLQEKHPQVIGDVRGMGLMQAIELVVDETKKDRTPNPSAADHLMEETKARGLLIGRGGLYGNAIRISPPLNITKSEVEEAIGILNDSFAAME</sequence>
<dbReference type="CDD" id="cd00610">
    <property type="entry name" value="OAT_like"/>
    <property type="match status" value="1"/>
</dbReference>
<organism evidence="11">
    <name type="scientific">marine metagenome</name>
    <dbReference type="NCBI Taxonomy" id="408172"/>
    <lineage>
        <taxon>unclassified sequences</taxon>
        <taxon>metagenomes</taxon>
        <taxon>ecological metagenomes</taxon>
    </lineage>
</organism>
<dbReference type="EC" id="2.6.1.44" evidence="5"/>
<comment type="subunit">
    <text evidence="4">Homotetramer.</text>
</comment>
<dbReference type="AlphaFoldDB" id="A0A382FB63"/>
<evidence type="ECO:0000256" key="7">
    <source>
        <dbReference type="ARBA" id="ARBA00022679"/>
    </source>
</evidence>
<evidence type="ECO:0000256" key="8">
    <source>
        <dbReference type="ARBA" id="ARBA00022898"/>
    </source>
</evidence>
<name>A0A382FB63_9ZZZZ</name>
<dbReference type="InterPro" id="IPR049704">
    <property type="entry name" value="Aminotrans_3_PPA_site"/>
</dbReference>
<comment type="cofactor">
    <cofactor evidence="1">
        <name>pyridoxal 5'-phosphate</name>
        <dbReference type="ChEBI" id="CHEBI:597326"/>
    </cofactor>
</comment>
<evidence type="ECO:0000256" key="1">
    <source>
        <dbReference type="ARBA" id="ARBA00001933"/>
    </source>
</evidence>
<keyword evidence="7" id="KW-0808">Transferase</keyword>
<dbReference type="Gene3D" id="3.90.1150.10">
    <property type="entry name" value="Aspartate Aminotransferase, domain 1"/>
    <property type="match status" value="1"/>
</dbReference>
<evidence type="ECO:0000256" key="4">
    <source>
        <dbReference type="ARBA" id="ARBA00011881"/>
    </source>
</evidence>
<dbReference type="InterPro" id="IPR005814">
    <property type="entry name" value="Aminotrans_3"/>
</dbReference>
<keyword evidence="10" id="KW-0496">Mitochondrion</keyword>
<evidence type="ECO:0000256" key="10">
    <source>
        <dbReference type="ARBA" id="ARBA00023128"/>
    </source>
</evidence>
<keyword evidence="8" id="KW-0663">Pyridoxal phosphate</keyword>
<dbReference type="PANTHER" id="PTHR45688:SF3">
    <property type="entry name" value="ALANINE--GLYOXYLATE AMINOTRANSFERASE 2, MITOCHONDRIAL"/>
    <property type="match status" value="1"/>
</dbReference>
<accession>A0A382FB63</accession>
<dbReference type="EMBL" id="UINC01048846">
    <property type="protein sequence ID" value="SVB59892.1"/>
    <property type="molecule type" value="Genomic_DNA"/>
</dbReference>
<evidence type="ECO:0000256" key="5">
    <source>
        <dbReference type="ARBA" id="ARBA00013049"/>
    </source>
</evidence>
<gene>
    <name evidence="11" type="ORF">METZ01_LOCUS212746</name>
</gene>
<comment type="subcellular location">
    <subcellularLocation>
        <location evidence="2">Mitochondrion</location>
    </subcellularLocation>
</comment>
<evidence type="ECO:0000256" key="2">
    <source>
        <dbReference type="ARBA" id="ARBA00004173"/>
    </source>
</evidence>
<dbReference type="Gene3D" id="3.40.640.10">
    <property type="entry name" value="Type I PLP-dependent aspartate aminotransferase-like (Major domain)"/>
    <property type="match status" value="1"/>
</dbReference>
<dbReference type="PANTHER" id="PTHR45688">
    <property type="match status" value="1"/>
</dbReference>
<dbReference type="GO" id="GO:0008453">
    <property type="term" value="F:alanine-glyoxylate transaminase activity"/>
    <property type="evidence" value="ECO:0007669"/>
    <property type="project" value="UniProtKB-EC"/>
</dbReference>
<dbReference type="InterPro" id="IPR015421">
    <property type="entry name" value="PyrdxlP-dep_Trfase_major"/>
</dbReference>
<dbReference type="SUPFAM" id="SSF53383">
    <property type="entry name" value="PLP-dependent transferases"/>
    <property type="match status" value="1"/>
</dbReference>
<dbReference type="PROSITE" id="PS00600">
    <property type="entry name" value="AA_TRANSFER_CLASS_3"/>
    <property type="match status" value="1"/>
</dbReference>
<keyword evidence="6" id="KW-0032">Aminotransferase</keyword>
<comment type="similarity">
    <text evidence="3">Belongs to the class-III pyridoxal-phosphate-dependent aminotransferase family.</text>
</comment>
<proteinExistence type="inferred from homology"/>
<dbReference type="PIRSF" id="PIRSF000521">
    <property type="entry name" value="Transaminase_4ab_Lys_Orn"/>
    <property type="match status" value="1"/>
</dbReference>